<evidence type="ECO:0008006" key="3">
    <source>
        <dbReference type="Google" id="ProtNLM"/>
    </source>
</evidence>
<dbReference type="RefSeq" id="WP_270128965.1">
    <property type="nucleotide sequence ID" value="NZ_CP115396.1"/>
</dbReference>
<dbReference type="EMBL" id="CP115396">
    <property type="protein sequence ID" value="WBO86380.1"/>
    <property type="molecule type" value="Genomic_DNA"/>
</dbReference>
<reference evidence="1 2" key="1">
    <citation type="journal article" date="2011" name="Int. J. Syst. Evol. Microbiol.">
        <title>Hymenobacter yonginensis sp. nov., isolated from a mesotrophic artificial lake.</title>
        <authorList>
            <person name="Joung Y."/>
            <person name="Cho S.H."/>
            <person name="Kim H."/>
            <person name="Kim S.B."/>
            <person name="Joh K."/>
        </authorList>
    </citation>
    <scope>NUCLEOTIDE SEQUENCE [LARGE SCALE GENOMIC DNA]</scope>
    <source>
        <strain evidence="1 2">KCTC 22745</strain>
    </source>
</reference>
<evidence type="ECO:0000313" key="2">
    <source>
        <dbReference type="Proteomes" id="UP001211872"/>
    </source>
</evidence>
<protein>
    <recommendedName>
        <fullName evidence="3">Lipoprotein</fullName>
    </recommendedName>
</protein>
<name>A0ABY7PTZ5_9BACT</name>
<dbReference type="Proteomes" id="UP001211872">
    <property type="component" value="Chromosome"/>
</dbReference>
<evidence type="ECO:0000313" key="1">
    <source>
        <dbReference type="EMBL" id="WBO86380.1"/>
    </source>
</evidence>
<organism evidence="1 2">
    <name type="scientific">Hymenobacter yonginensis</name>
    <dbReference type="NCBI Taxonomy" id="748197"/>
    <lineage>
        <taxon>Bacteria</taxon>
        <taxon>Pseudomonadati</taxon>
        <taxon>Bacteroidota</taxon>
        <taxon>Cytophagia</taxon>
        <taxon>Cytophagales</taxon>
        <taxon>Hymenobacteraceae</taxon>
        <taxon>Hymenobacter</taxon>
    </lineage>
</organism>
<accession>A0ABY7PTZ5</accession>
<keyword evidence="2" id="KW-1185">Reference proteome</keyword>
<dbReference type="PROSITE" id="PS51257">
    <property type="entry name" value="PROKAR_LIPOPROTEIN"/>
    <property type="match status" value="1"/>
</dbReference>
<sequence>MGRFYLGLLIALVAGACSDDSAAREVRQAYRADSLVASTGFDTARHYTQPLCLQFRGKPLLSIGSQLSALDTSLTFNFDPNSGYNYWYPQISDYISTHPQLSVQLEDGAANGAVNFSADRKGRIFEVQGTWLLNVDSSQQATQAAVRLVVKRLFPCLPTTLPSTRKWQFIANGPQFTEVFKFMPPDTSMSPYYSLTYQVFFGKQANGRR</sequence>
<proteinExistence type="predicted"/>
<gene>
    <name evidence="1" type="ORF">O9Z63_08980</name>
</gene>